<dbReference type="InterPro" id="IPR013783">
    <property type="entry name" value="Ig-like_fold"/>
</dbReference>
<keyword evidence="1" id="KW-0677">Repeat</keyword>
<feature type="compositionally biased region" description="Basic and acidic residues" evidence="3">
    <location>
        <begin position="931"/>
        <end position="945"/>
    </location>
</feature>
<dbReference type="SUPFAM" id="SSF81296">
    <property type="entry name" value="E set domains"/>
    <property type="match status" value="9"/>
</dbReference>
<dbReference type="InterPro" id="IPR044801">
    <property type="entry name" value="Filamin"/>
</dbReference>
<feature type="repeat" description="Filamin" evidence="2">
    <location>
        <begin position="169"/>
        <end position="293"/>
    </location>
</feature>
<name>A0AB34I896_PRYPA</name>
<accession>A0AB34I896</accession>
<dbReference type="PANTHER" id="PTHR38537:SF8">
    <property type="entry name" value="FILAMIN-A"/>
    <property type="match status" value="1"/>
</dbReference>
<dbReference type="InterPro" id="IPR001298">
    <property type="entry name" value="Filamin/ABP280_rpt"/>
</dbReference>
<evidence type="ECO:0000256" key="3">
    <source>
        <dbReference type="SAM" id="MobiDB-lite"/>
    </source>
</evidence>
<feature type="repeat" description="Filamin" evidence="2">
    <location>
        <begin position="68"/>
        <end position="167"/>
    </location>
</feature>
<feature type="repeat" description="Filamin" evidence="2">
    <location>
        <begin position="735"/>
        <end position="834"/>
    </location>
</feature>
<feature type="region of interest" description="Disordered" evidence="3">
    <location>
        <begin position="910"/>
        <end position="949"/>
    </location>
</feature>
<dbReference type="Proteomes" id="UP001515480">
    <property type="component" value="Unassembled WGS sequence"/>
</dbReference>
<feature type="repeat" description="Filamin" evidence="2">
    <location>
        <begin position="295"/>
        <end position="404"/>
    </location>
</feature>
<feature type="repeat" description="Filamin" evidence="2">
    <location>
        <begin position="570"/>
        <end position="611"/>
    </location>
</feature>
<dbReference type="GO" id="GO:0030036">
    <property type="term" value="P:actin cytoskeleton organization"/>
    <property type="evidence" value="ECO:0007669"/>
    <property type="project" value="InterPro"/>
</dbReference>
<dbReference type="InterPro" id="IPR014756">
    <property type="entry name" value="Ig_E-set"/>
</dbReference>
<dbReference type="GO" id="GO:0051015">
    <property type="term" value="F:actin filament binding"/>
    <property type="evidence" value="ECO:0007669"/>
    <property type="project" value="InterPro"/>
</dbReference>
<dbReference type="PROSITE" id="PS50194">
    <property type="entry name" value="FILAMIN_REPEAT"/>
    <property type="match status" value="9"/>
</dbReference>
<dbReference type="EMBL" id="JBGBPQ010000033">
    <property type="protein sequence ID" value="KAL1495176.1"/>
    <property type="molecule type" value="Genomic_DNA"/>
</dbReference>
<feature type="repeat" description="Filamin" evidence="2">
    <location>
        <begin position="692"/>
        <end position="733"/>
    </location>
</feature>
<dbReference type="PANTHER" id="PTHR38537">
    <property type="entry name" value="JITTERBUG, ISOFORM N"/>
    <property type="match status" value="1"/>
</dbReference>
<evidence type="ECO:0000256" key="2">
    <source>
        <dbReference type="PROSITE-ProRule" id="PRU00087"/>
    </source>
</evidence>
<feature type="region of interest" description="Disordered" evidence="3">
    <location>
        <begin position="1083"/>
        <end position="1153"/>
    </location>
</feature>
<feature type="repeat" description="Filamin" evidence="2">
    <location>
        <begin position="405"/>
        <end position="525"/>
    </location>
</feature>
<proteinExistence type="predicted"/>
<feature type="compositionally biased region" description="Pro residues" evidence="3">
    <location>
        <begin position="42"/>
        <end position="68"/>
    </location>
</feature>
<keyword evidence="5" id="KW-1185">Reference proteome</keyword>
<reference evidence="4 5" key="1">
    <citation type="journal article" date="2024" name="Science">
        <title>Giant polyketide synthase enzymes in the biosynthesis of giant marine polyether toxins.</title>
        <authorList>
            <person name="Fallon T.R."/>
            <person name="Shende V.V."/>
            <person name="Wierzbicki I.H."/>
            <person name="Pendleton A.L."/>
            <person name="Watervoot N.F."/>
            <person name="Auber R.P."/>
            <person name="Gonzalez D.J."/>
            <person name="Wisecaver J.H."/>
            <person name="Moore B.S."/>
        </authorList>
    </citation>
    <scope>NUCLEOTIDE SEQUENCE [LARGE SCALE GENOMIC DNA]</scope>
    <source>
        <strain evidence="4 5">12B1</strain>
    </source>
</reference>
<dbReference type="AlphaFoldDB" id="A0AB34I896"/>
<dbReference type="InterPro" id="IPR017868">
    <property type="entry name" value="Filamin/ABP280_repeat-like"/>
</dbReference>
<dbReference type="Pfam" id="PF00630">
    <property type="entry name" value="Filamin"/>
    <property type="match status" value="5"/>
</dbReference>
<sequence length="1234" mass="128577">MAEALRAACDVRRKYELDHPPDCFCKQFAPPPAPLDTRKPPPRPPPPARLPKPRAPPPRVSAAPPPPAAAASAAHFEIVGVHARQGLLHARSSFTLLAYDVQGRRLTRGGAQIRASSRGPAPLHAAVADRGDGSYEVSYHASLSGEYLLSLSCQREAVRGSPLRLHVEPAAACAAACEAEGDGLSVGVAGDGAAFVVRAMDEGRRPKIMGGEVFEAFLAARGAQGEALQAHRPLRHSSLLAAFDGRGDGQVTITDLGNGTYRGTYTPRNAGDFLLHVRLGGAPIRGSPFSVRVCAGVADAARCALRGDAATVGTAGQRESFRVDTFDRYGNPRAAAKDDAAALVASLLPLKVEQRTGPLKCTVQAGRDGGSFVVHYAATVAGEYALALRLDGEDIPHSSTVTILPAETCASCCIATGDGLVHATAGSVRASFTISSRDAYGNARDCSDGSFDVTLRRRGAPPLPPPRGAGVSEEAAGGAARCCGRLEYDGADTTASYTPTVAGLRQMEVRYRGEHIHGSPFRTRVSAAAPCAEASCRGAASPHAVAGEKGAFALLTHDEFGNPSVAEAPEVAPAGEGKFTVSYTLEHASDYLVEVTIGAHAIPGSPFPLRVGAGPCEPACCRVLEPIPQRLTAGHSAAVRVLCCDRFHNVRVHGGDRVEAQLLSDPCAKPLQLLNPNELLLAEVDVRHPAPQVLDELNGAYTISFGCCATGQLLLFVSIGGAQAAGSPFPIDVTEAAVCPSHTIAFGPDLAGGVAGRILRIGLIFRDVFGNRCHQVPSHARLLLRGVADVEGRITQLDDDSTVAAVQPCLAGRYWAHLTIEGQHVRGSPFSMRVLPAPAVAHASEVWGGGLSEGVAGVRASFFVQLRDEFGNASARDVALLRARLVAPVQSARTFPIPSAVDSPSLALPLEEAEGDDGCGAALVQPAQGGGEDHEAPRPPPHPREGPAAGFCVSRTAGRHLLHLTLGDEALPGSPFQVTVRAGPTAAHATLLHGGASLVGARAGQQLRLQLLARDRFGNPRGEGGDDFHLFVHGASKPEEQRLLDLGSGEYELQLRLPISGEYLVHVALGRLAVNGSPVKLELLPPSPPPHAAAGSELGSPRSPRATPHARGRTPRQLSVPSPALHSGGGTPGHAPSFRRGSPRPLSPRPPRLTLGACLARSLSPRLEATQYHSPGHLGSPRTPALLPAKAQQCQATGEGLARAVAGALASFQLICRDSEGGIPCVSLRAILLF</sequence>
<comment type="caution">
    <text evidence="4">The sequence shown here is derived from an EMBL/GenBank/DDBJ whole genome shotgun (WGS) entry which is preliminary data.</text>
</comment>
<evidence type="ECO:0000313" key="4">
    <source>
        <dbReference type="EMBL" id="KAL1495176.1"/>
    </source>
</evidence>
<organism evidence="4 5">
    <name type="scientific">Prymnesium parvum</name>
    <name type="common">Toxic golden alga</name>
    <dbReference type="NCBI Taxonomy" id="97485"/>
    <lineage>
        <taxon>Eukaryota</taxon>
        <taxon>Haptista</taxon>
        <taxon>Haptophyta</taxon>
        <taxon>Prymnesiophyceae</taxon>
        <taxon>Prymnesiales</taxon>
        <taxon>Prymnesiaceae</taxon>
        <taxon>Prymnesium</taxon>
    </lineage>
</organism>
<dbReference type="SMART" id="SM00557">
    <property type="entry name" value="IG_FLMN"/>
    <property type="match status" value="7"/>
</dbReference>
<feature type="repeat" description="Filamin" evidence="2">
    <location>
        <begin position="995"/>
        <end position="1083"/>
    </location>
</feature>
<dbReference type="Gene3D" id="2.60.40.10">
    <property type="entry name" value="Immunoglobulins"/>
    <property type="match status" value="9"/>
</dbReference>
<evidence type="ECO:0000256" key="1">
    <source>
        <dbReference type="ARBA" id="ARBA00022737"/>
    </source>
</evidence>
<feature type="repeat" description="Filamin" evidence="2">
    <location>
        <begin position="836"/>
        <end position="980"/>
    </location>
</feature>
<gene>
    <name evidence="4" type="ORF">AB1Y20_017041</name>
</gene>
<evidence type="ECO:0000313" key="5">
    <source>
        <dbReference type="Proteomes" id="UP001515480"/>
    </source>
</evidence>
<feature type="region of interest" description="Disordered" evidence="3">
    <location>
        <begin position="18"/>
        <end position="68"/>
    </location>
</feature>
<protein>
    <submittedName>
        <fullName evidence="4">Uncharacterized protein</fullName>
    </submittedName>
</protein>